<organism evidence="3 4">
    <name type="scientific">Candidatus Magasanikbacteria bacterium RIFCSPHIGHO2_01_FULL_47_8</name>
    <dbReference type="NCBI Taxonomy" id="1798673"/>
    <lineage>
        <taxon>Bacteria</taxon>
        <taxon>Candidatus Magasanikiibacteriota</taxon>
    </lineage>
</organism>
<dbReference type="AlphaFoldDB" id="A0A1F6MD72"/>
<dbReference type="GO" id="GO:0016757">
    <property type="term" value="F:glycosyltransferase activity"/>
    <property type="evidence" value="ECO:0007669"/>
    <property type="project" value="InterPro"/>
</dbReference>
<dbReference type="InterPro" id="IPR028098">
    <property type="entry name" value="Glyco_trans_4-like_N"/>
</dbReference>
<dbReference type="EMBL" id="MFPU01000032">
    <property type="protein sequence ID" value="OGH69617.1"/>
    <property type="molecule type" value="Genomic_DNA"/>
</dbReference>
<evidence type="ECO:0000259" key="2">
    <source>
        <dbReference type="Pfam" id="PF13439"/>
    </source>
</evidence>
<feature type="domain" description="Glycosyltransferase subfamily 4-like N-terminal" evidence="2">
    <location>
        <begin position="23"/>
        <end position="192"/>
    </location>
</feature>
<feature type="domain" description="Glycosyl transferase family 1" evidence="1">
    <location>
        <begin position="207"/>
        <end position="364"/>
    </location>
</feature>
<evidence type="ECO:0008006" key="5">
    <source>
        <dbReference type="Google" id="ProtNLM"/>
    </source>
</evidence>
<dbReference type="Gene3D" id="3.40.50.2000">
    <property type="entry name" value="Glycogen Phosphorylase B"/>
    <property type="match status" value="2"/>
</dbReference>
<dbReference type="InterPro" id="IPR050194">
    <property type="entry name" value="Glycosyltransferase_grp1"/>
</dbReference>
<dbReference type="PANTHER" id="PTHR45947:SF3">
    <property type="entry name" value="SULFOQUINOVOSYL TRANSFERASE SQD2"/>
    <property type="match status" value="1"/>
</dbReference>
<comment type="caution">
    <text evidence="3">The sequence shown here is derived from an EMBL/GenBank/DDBJ whole genome shotgun (WGS) entry which is preliminary data.</text>
</comment>
<sequence>MRIILITSKLNFISAGGSVLDLHLKAKSLHELGHTVTVVTAFSPANKINQPLPYIVKEADLTASGWIPQQRGLYLLLKKYESEADAFYIDGNTFLYGGGFYRWLGGKVPVVAFFNIKLSCWSDTQNNDKKKQTSLAKLKRKIRFLIEKYIGVPIANHLDAFIFTTPMVERLYLNFGFKKEKSHVIPDFINTEDIVKKCNITHQTIAEHQAAASPVTLFCSGRMIPEKGFDLVIKAFAAVKTKENFRVIMSGGGPDRDRLMALAKELNSDSFISFPGWVKKEELEQFFRQAHIFILPKWWIEYTSVLLIEAMAYGLPCIVPKGGGLEWLTQKGALTFSEDSVEELTRQIETLGANAELRRELALNSFSKSKELDYRKLGRELESIMRQDFSL</sequence>
<protein>
    <recommendedName>
        <fullName evidence="5">Glycosyl transferase family 1 domain-containing protein</fullName>
    </recommendedName>
</protein>
<dbReference type="CDD" id="cd03801">
    <property type="entry name" value="GT4_PimA-like"/>
    <property type="match status" value="1"/>
</dbReference>
<evidence type="ECO:0000313" key="4">
    <source>
        <dbReference type="Proteomes" id="UP000177953"/>
    </source>
</evidence>
<dbReference type="InterPro" id="IPR001296">
    <property type="entry name" value="Glyco_trans_1"/>
</dbReference>
<name>A0A1F6MD72_9BACT</name>
<reference evidence="3 4" key="1">
    <citation type="journal article" date="2016" name="Nat. Commun.">
        <title>Thousands of microbial genomes shed light on interconnected biogeochemical processes in an aquifer system.</title>
        <authorList>
            <person name="Anantharaman K."/>
            <person name="Brown C.T."/>
            <person name="Hug L.A."/>
            <person name="Sharon I."/>
            <person name="Castelle C.J."/>
            <person name="Probst A.J."/>
            <person name="Thomas B.C."/>
            <person name="Singh A."/>
            <person name="Wilkins M.J."/>
            <person name="Karaoz U."/>
            <person name="Brodie E.L."/>
            <person name="Williams K.H."/>
            <person name="Hubbard S.S."/>
            <person name="Banfield J.F."/>
        </authorList>
    </citation>
    <scope>NUCLEOTIDE SEQUENCE [LARGE SCALE GENOMIC DNA]</scope>
</reference>
<proteinExistence type="predicted"/>
<dbReference type="Pfam" id="PF00534">
    <property type="entry name" value="Glycos_transf_1"/>
    <property type="match status" value="1"/>
</dbReference>
<dbReference type="Proteomes" id="UP000177953">
    <property type="component" value="Unassembled WGS sequence"/>
</dbReference>
<dbReference type="Pfam" id="PF13439">
    <property type="entry name" value="Glyco_transf_4"/>
    <property type="match status" value="1"/>
</dbReference>
<dbReference type="PANTHER" id="PTHR45947">
    <property type="entry name" value="SULFOQUINOVOSYL TRANSFERASE SQD2"/>
    <property type="match status" value="1"/>
</dbReference>
<dbReference type="SUPFAM" id="SSF53756">
    <property type="entry name" value="UDP-Glycosyltransferase/glycogen phosphorylase"/>
    <property type="match status" value="1"/>
</dbReference>
<evidence type="ECO:0000313" key="3">
    <source>
        <dbReference type="EMBL" id="OGH69617.1"/>
    </source>
</evidence>
<gene>
    <name evidence="3" type="ORF">A2754_02895</name>
</gene>
<accession>A0A1F6MD72</accession>
<evidence type="ECO:0000259" key="1">
    <source>
        <dbReference type="Pfam" id="PF00534"/>
    </source>
</evidence>